<feature type="transmembrane region" description="Helical" evidence="1">
    <location>
        <begin position="59"/>
        <end position="79"/>
    </location>
</feature>
<feature type="transmembrane region" description="Helical" evidence="1">
    <location>
        <begin position="21"/>
        <end position="47"/>
    </location>
</feature>
<gene>
    <name evidence="2" type="ORF">GCM10011374_26290</name>
</gene>
<keyword evidence="1" id="KW-1133">Transmembrane helix</keyword>
<dbReference type="AlphaFoldDB" id="A0A917GZN6"/>
<keyword evidence="1" id="KW-0472">Membrane</keyword>
<evidence type="ECO:0000313" key="2">
    <source>
        <dbReference type="EMBL" id="GGG61928.1"/>
    </source>
</evidence>
<dbReference type="Pfam" id="PF14017">
    <property type="entry name" value="DUF4233"/>
    <property type="match status" value="1"/>
</dbReference>
<dbReference type="Proteomes" id="UP000638848">
    <property type="component" value="Unassembled WGS sequence"/>
</dbReference>
<dbReference type="InterPro" id="IPR025327">
    <property type="entry name" value="DUF4233"/>
</dbReference>
<protein>
    <submittedName>
        <fullName evidence="2">Membrane protein</fullName>
    </submittedName>
</protein>
<comment type="caution">
    <text evidence="2">The sequence shown here is derived from an EMBL/GenBank/DDBJ whole genome shotgun (WGS) entry which is preliminary data.</text>
</comment>
<dbReference type="EMBL" id="BMEQ01000014">
    <property type="protein sequence ID" value="GGG61928.1"/>
    <property type="molecule type" value="Genomic_DNA"/>
</dbReference>
<proteinExistence type="predicted"/>
<sequence length="147" mass="16282">MARMTKAQREWRPGQKKPRRSVRTMFASSVLVMEAFIAFFATLTAYGLLGRDLGDGGRAALLVGGGVLTLVLFVAPAFLRRPWGYPLGWALQVLLVATGFVVPAMFFVGLLSALAWWYGVRTGARLDRENAARDAAQEQWEREHPEG</sequence>
<keyword evidence="3" id="KW-1185">Reference proteome</keyword>
<evidence type="ECO:0000256" key="1">
    <source>
        <dbReference type="SAM" id="Phobius"/>
    </source>
</evidence>
<organism evidence="2 3">
    <name type="scientific">Kocuria dechangensis</name>
    <dbReference type="NCBI Taxonomy" id="1176249"/>
    <lineage>
        <taxon>Bacteria</taxon>
        <taxon>Bacillati</taxon>
        <taxon>Actinomycetota</taxon>
        <taxon>Actinomycetes</taxon>
        <taxon>Micrococcales</taxon>
        <taxon>Micrococcaceae</taxon>
        <taxon>Kocuria</taxon>
    </lineage>
</organism>
<evidence type="ECO:0000313" key="3">
    <source>
        <dbReference type="Proteomes" id="UP000638848"/>
    </source>
</evidence>
<keyword evidence="1" id="KW-0812">Transmembrane</keyword>
<name>A0A917GZN6_9MICC</name>
<reference evidence="2" key="2">
    <citation type="submission" date="2020-09" db="EMBL/GenBank/DDBJ databases">
        <authorList>
            <person name="Sun Q."/>
            <person name="Zhou Y."/>
        </authorList>
    </citation>
    <scope>NUCLEOTIDE SEQUENCE</scope>
    <source>
        <strain evidence="2">CGMCC 1.12187</strain>
    </source>
</reference>
<accession>A0A917GZN6</accession>
<feature type="transmembrane region" description="Helical" evidence="1">
    <location>
        <begin position="91"/>
        <end position="118"/>
    </location>
</feature>
<reference evidence="2" key="1">
    <citation type="journal article" date="2014" name="Int. J. Syst. Evol. Microbiol.">
        <title>Complete genome sequence of Corynebacterium casei LMG S-19264T (=DSM 44701T), isolated from a smear-ripened cheese.</title>
        <authorList>
            <consortium name="US DOE Joint Genome Institute (JGI-PGF)"/>
            <person name="Walter F."/>
            <person name="Albersmeier A."/>
            <person name="Kalinowski J."/>
            <person name="Ruckert C."/>
        </authorList>
    </citation>
    <scope>NUCLEOTIDE SEQUENCE</scope>
    <source>
        <strain evidence="2">CGMCC 1.12187</strain>
    </source>
</reference>